<dbReference type="AlphaFoldDB" id="N1RAI5"/>
<accession>N1RAI5</accession>
<dbReference type="EMBL" id="KB726996">
    <property type="protein sequence ID" value="EMT61132.1"/>
    <property type="molecule type" value="Genomic_DNA"/>
</dbReference>
<evidence type="ECO:0000256" key="1">
    <source>
        <dbReference type="SAM" id="MobiDB-lite"/>
    </source>
</evidence>
<dbReference type="STRING" id="1229665.N1RAI5"/>
<sequence>MDAFLAPSSPPQDSGYGPSGSRSRRTGQTSSEESGPLVPVVSTRYRVAYPDLRPCPVECLLGPDPEIFVRHGQDIRDGANTILAEHGLLDGPRCFAETNMEQIEGRPGTEEPTVTIVLPWLPDSKAKWTSAVQAIAIRNKELLQDTEFEDTPPRIEITAPEIVGPIYLGVVDDRPYLLQHWDHIKRVVHERLNTFDATRHFVTSVILLRHGLSPNTATNPITVYISVDRRSDEKQWDSILTNIENSLKALGWTDIRVHLEHNSPCLLQFQLLDPKGERGEILSKISKNNLVIHGEYHDNVNLGDDVSISQYVDRDDGETCNPPCGTLGCYLEIKTKTNPQWTKVGLTNYHNVRPGFQGWTIKEVDGGRSMLPLENRPSHLPSVANVWKLGTTTRLTAGKFSRFKNDVKLIEENHMSQTISNEYCFVYTHRLNDPPFSGHGDSGASVFDEKGCIVGLLFRGQVPNKAGQGGNGVTFVTPIEDVFSDIKKLTKGEITHIRVAAEN</sequence>
<organism evidence="2 3">
    <name type="scientific">Fusarium oxysporum f. sp. cubense (strain race 4)</name>
    <name type="common">Panama disease fungus</name>
    <dbReference type="NCBI Taxonomy" id="2502994"/>
    <lineage>
        <taxon>Eukaryota</taxon>
        <taxon>Fungi</taxon>
        <taxon>Dikarya</taxon>
        <taxon>Ascomycota</taxon>
        <taxon>Pezizomycotina</taxon>
        <taxon>Sordariomycetes</taxon>
        <taxon>Hypocreomycetidae</taxon>
        <taxon>Hypocreales</taxon>
        <taxon>Nectriaceae</taxon>
        <taxon>Fusarium</taxon>
        <taxon>Fusarium oxysporum species complex</taxon>
    </lineage>
</organism>
<reference evidence="3" key="2">
    <citation type="journal article" date="2014" name="PLoS ONE">
        <title>Genome and Transcriptome Analysis of the Fungal Pathogen Fusarium oxysporum f. sp. cubense Causing Banana Vascular Wilt Disease.</title>
        <authorList>
            <person name="Guo L."/>
            <person name="Han L."/>
            <person name="Yang L."/>
            <person name="Zeng H."/>
            <person name="Fan D."/>
            <person name="Zhu Y."/>
            <person name="Feng Y."/>
            <person name="Wang G."/>
            <person name="Peng C."/>
            <person name="Jiang X."/>
            <person name="Zhou D."/>
            <person name="Ni P."/>
            <person name="Liang C."/>
            <person name="Liu L."/>
            <person name="Wang J."/>
            <person name="Mao C."/>
            <person name="Fang X."/>
            <person name="Peng M."/>
            <person name="Huang J."/>
        </authorList>
    </citation>
    <scope>NUCLEOTIDE SEQUENCE [LARGE SCALE GENOMIC DNA]</scope>
    <source>
        <strain evidence="3">race 4</strain>
    </source>
</reference>
<dbReference type="Proteomes" id="UP000016929">
    <property type="component" value="Unassembled WGS sequence"/>
</dbReference>
<reference evidence="3" key="1">
    <citation type="submission" date="2012-09" db="EMBL/GenBank/DDBJ databases">
        <title>Genome sequencing and comparative transcriptomics of race 1 and race 4 of banana pathogen: Fusarium oxysporum f. sp. cubense.</title>
        <authorList>
            <person name="Fang X."/>
            <person name="Huang J."/>
        </authorList>
    </citation>
    <scope>NUCLEOTIDE SEQUENCE [LARGE SCALE GENOMIC DNA]</scope>
    <source>
        <strain evidence="3">race 4</strain>
    </source>
</reference>
<evidence type="ECO:0008006" key="4">
    <source>
        <dbReference type="Google" id="ProtNLM"/>
    </source>
</evidence>
<name>N1RAI5_FUSC4</name>
<keyword evidence="3" id="KW-1185">Reference proteome</keyword>
<feature type="region of interest" description="Disordered" evidence="1">
    <location>
        <begin position="1"/>
        <end position="37"/>
    </location>
</feature>
<feature type="compositionally biased region" description="Low complexity" evidence="1">
    <location>
        <begin position="14"/>
        <end position="34"/>
    </location>
</feature>
<dbReference type="InterPro" id="IPR009003">
    <property type="entry name" value="Peptidase_S1_PA"/>
</dbReference>
<dbReference type="SUPFAM" id="SSF50494">
    <property type="entry name" value="Trypsin-like serine proteases"/>
    <property type="match status" value="1"/>
</dbReference>
<evidence type="ECO:0000313" key="2">
    <source>
        <dbReference type="EMBL" id="EMT61132.1"/>
    </source>
</evidence>
<gene>
    <name evidence="2" type="ORF">FOC4_g10014176</name>
</gene>
<dbReference type="HOGENOM" id="CLU_033555_0_0_1"/>
<dbReference type="OrthoDB" id="5424209at2759"/>
<evidence type="ECO:0000313" key="3">
    <source>
        <dbReference type="Proteomes" id="UP000016929"/>
    </source>
</evidence>
<protein>
    <recommendedName>
        <fullName evidence="4">Peptidase S1 domain-containing protein</fullName>
    </recommendedName>
</protein>
<proteinExistence type="predicted"/>